<gene>
    <name evidence="1" type="ORF">GUITHDRAFT_121694</name>
</gene>
<dbReference type="HOGENOM" id="CLU_1565838_0_0_1"/>
<keyword evidence="3" id="KW-1185">Reference proteome</keyword>
<organism evidence="1">
    <name type="scientific">Guillardia theta (strain CCMP2712)</name>
    <name type="common">Cryptophyte</name>
    <dbReference type="NCBI Taxonomy" id="905079"/>
    <lineage>
        <taxon>Eukaryota</taxon>
        <taxon>Cryptophyceae</taxon>
        <taxon>Pyrenomonadales</taxon>
        <taxon>Geminigeraceae</taxon>
        <taxon>Guillardia</taxon>
    </lineage>
</organism>
<evidence type="ECO:0000313" key="2">
    <source>
        <dbReference type="EnsemblProtists" id="EKX32132"/>
    </source>
</evidence>
<dbReference type="RefSeq" id="XP_005819112.1">
    <property type="nucleotide sequence ID" value="XM_005819055.1"/>
</dbReference>
<reference evidence="3" key="2">
    <citation type="submission" date="2012-11" db="EMBL/GenBank/DDBJ databases">
        <authorList>
            <person name="Kuo A."/>
            <person name="Curtis B.A."/>
            <person name="Tanifuji G."/>
            <person name="Burki F."/>
            <person name="Gruber A."/>
            <person name="Irimia M."/>
            <person name="Maruyama S."/>
            <person name="Arias M.C."/>
            <person name="Ball S.G."/>
            <person name="Gile G.H."/>
            <person name="Hirakawa Y."/>
            <person name="Hopkins J.F."/>
            <person name="Rensing S.A."/>
            <person name="Schmutz J."/>
            <person name="Symeonidi A."/>
            <person name="Elias M."/>
            <person name="Eveleigh R.J."/>
            <person name="Herman E.K."/>
            <person name="Klute M.J."/>
            <person name="Nakayama T."/>
            <person name="Obornik M."/>
            <person name="Reyes-Prieto A."/>
            <person name="Armbrust E.V."/>
            <person name="Aves S.J."/>
            <person name="Beiko R.G."/>
            <person name="Coutinho P."/>
            <person name="Dacks J.B."/>
            <person name="Durnford D.G."/>
            <person name="Fast N.M."/>
            <person name="Green B.R."/>
            <person name="Grisdale C."/>
            <person name="Hempe F."/>
            <person name="Henrissat B."/>
            <person name="Hoppner M.P."/>
            <person name="Ishida K.-I."/>
            <person name="Kim E."/>
            <person name="Koreny L."/>
            <person name="Kroth P.G."/>
            <person name="Liu Y."/>
            <person name="Malik S.-B."/>
            <person name="Maier U.G."/>
            <person name="McRose D."/>
            <person name="Mock T."/>
            <person name="Neilson J.A."/>
            <person name="Onodera N.T."/>
            <person name="Poole A.M."/>
            <person name="Pritham E.J."/>
            <person name="Richards T.A."/>
            <person name="Rocap G."/>
            <person name="Roy S.W."/>
            <person name="Sarai C."/>
            <person name="Schaack S."/>
            <person name="Shirato S."/>
            <person name="Slamovits C.H."/>
            <person name="Spencer D.F."/>
            <person name="Suzuki S."/>
            <person name="Worden A.Z."/>
            <person name="Zauner S."/>
            <person name="Barry K."/>
            <person name="Bell C."/>
            <person name="Bharti A.K."/>
            <person name="Crow J.A."/>
            <person name="Grimwood J."/>
            <person name="Kramer R."/>
            <person name="Lindquist E."/>
            <person name="Lucas S."/>
            <person name="Salamov A."/>
            <person name="McFadden G.I."/>
            <person name="Lane C.E."/>
            <person name="Keeling P.J."/>
            <person name="Gray M.W."/>
            <person name="Grigoriev I.V."/>
            <person name="Archibald J.M."/>
        </authorList>
    </citation>
    <scope>NUCLEOTIDE SEQUENCE</scope>
    <source>
        <strain evidence="3">CCMP2712</strain>
    </source>
</reference>
<reference evidence="2" key="3">
    <citation type="submission" date="2015-06" db="UniProtKB">
        <authorList>
            <consortium name="EnsemblProtists"/>
        </authorList>
    </citation>
    <scope>IDENTIFICATION</scope>
</reference>
<evidence type="ECO:0000313" key="3">
    <source>
        <dbReference type="Proteomes" id="UP000011087"/>
    </source>
</evidence>
<dbReference type="GeneID" id="17288860"/>
<dbReference type="AlphaFoldDB" id="L1I7Q9"/>
<proteinExistence type="predicted"/>
<dbReference type="KEGG" id="gtt:GUITHDRAFT_121694"/>
<name>L1I7Q9_GUITC</name>
<evidence type="ECO:0000313" key="1">
    <source>
        <dbReference type="EMBL" id="EKX32132.1"/>
    </source>
</evidence>
<dbReference type="EnsemblProtists" id="EKX32132">
    <property type="protein sequence ID" value="EKX32132"/>
    <property type="gene ID" value="GUITHDRAFT_121694"/>
</dbReference>
<accession>L1I7Q9</accession>
<sequence length="171" mass="19447">MLFKKVTTSHIGYMLQGIEAEVKSERMKAAVNETSSPEEGWDVDFLKEAWPLPCKKIVTFPGFPDPAAYLQRPQIFLAVPPHDLGWMHFDPREVLRCQTPCLWLLELSCMDAADVLIFSCWWSQGRQGGGKPNVPKHPHQLWMNLCLESTGGREDKEFLHAMDISATYQAT</sequence>
<reference evidence="1 3" key="1">
    <citation type="journal article" date="2012" name="Nature">
        <title>Algal genomes reveal evolutionary mosaicism and the fate of nucleomorphs.</title>
        <authorList>
            <consortium name="DOE Joint Genome Institute"/>
            <person name="Curtis B.A."/>
            <person name="Tanifuji G."/>
            <person name="Burki F."/>
            <person name="Gruber A."/>
            <person name="Irimia M."/>
            <person name="Maruyama S."/>
            <person name="Arias M.C."/>
            <person name="Ball S.G."/>
            <person name="Gile G.H."/>
            <person name="Hirakawa Y."/>
            <person name="Hopkins J.F."/>
            <person name="Kuo A."/>
            <person name="Rensing S.A."/>
            <person name="Schmutz J."/>
            <person name="Symeonidi A."/>
            <person name="Elias M."/>
            <person name="Eveleigh R.J."/>
            <person name="Herman E.K."/>
            <person name="Klute M.J."/>
            <person name="Nakayama T."/>
            <person name="Obornik M."/>
            <person name="Reyes-Prieto A."/>
            <person name="Armbrust E.V."/>
            <person name="Aves S.J."/>
            <person name="Beiko R.G."/>
            <person name="Coutinho P."/>
            <person name="Dacks J.B."/>
            <person name="Durnford D.G."/>
            <person name="Fast N.M."/>
            <person name="Green B.R."/>
            <person name="Grisdale C.J."/>
            <person name="Hempel F."/>
            <person name="Henrissat B."/>
            <person name="Hoppner M.P."/>
            <person name="Ishida K."/>
            <person name="Kim E."/>
            <person name="Koreny L."/>
            <person name="Kroth P.G."/>
            <person name="Liu Y."/>
            <person name="Malik S.B."/>
            <person name="Maier U.G."/>
            <person name="McRose D."/>
            <person name="Mock T."/>
            <person name="Neilson J.A."/>
            <person name="Onodera N.T."/>
            <person name="Poole A.M."/>
            <person name="Pritham E.J."/>
            <person name="Richards T.A."/>
            <person name="Rocap G."/>
            <person name="Roy S.W."/>
            <person name="Sarai C."/>
            <person name="Schaack S."/>
            <person name="Shirato S."/>
            <person name="Slamovits C.H."/>
            <person name="Spencer D.F."/>
            <person name="Suzuki S."/>
            <person name="Worden A.Z."/>
            <person name="Zauner S."/>
            <person name="Barry K."/>
            <person name="Bell C."/>
            <person name="Bharti A.K."/>
            <person name="Crow J.A."/>
            <person name="Grimwood J."/>
            <person name="Kramer R."/>
            <person name="Lindquist E."/>
            <person name="Lucas S."/>
            <person name="Salamov A."/>
            <person name="McFadden G.I."/>
            <person name="Lane C.E."/>
            <person name="Keeling P.J."/>
            <person name="Gray M.W."/>
            <person name="Grigoriev I.V."/>
            <person name="Archibald J.M."/>
        </authorList>
    </citation>
    <scope>NUCLEOTIDE SEQUENCE</scope>
    <source>
        <strain evidence="1 3">CCMP2712</strain>
    </source>
</reference>
<dbReference type="PaxDb" id="55529-EKX32132"/>
<dbReference type="EMBL" id="JH993209">
    <property type="protein sequence ID" value="EKX32132.1"/>
    <property type="molecule type" value="Genomic_DNA"/>
</dbReference>
<protein>
    <submittedName>
        <fullName evidence="1 2">Uncharacterized protein</fullName>
    </submittedName>
</protein>
<dbReference type="Proteomes" id="UP000011087">
    <property type="component" value="Unassembled WGS sequence"/>
</dbReference>